<dbReference type="PRINTS" id="PR00245">
    <property type="entry name" value="OLFACTORYR"/>
</dbReference>
<keyword evidence="11 12" id="KW-0807">Transducer</keyword>
<accession>A0A8J6JSD6</accession>
<evidence type="ECO:0000256" key="10">
    <source>
        <dbReference type="ARBA" id="ARBA00023180"/>
    </source>
</evidence>
<evidence type="ECO:0000256" key="2">
    <source>
        <dbReference type="ARBA" id="ARBA00022475"/>
    </source>
</evidence>
<evidence type="ECO:0000256" key="5">
    <source>
        <dbReference type="ARBA" id="ARBA00022725"/>
    </source>
</evidence>
<dbReference type="EMBL" id="WNTK01000676">
    <property type="protein sequence ID" value="KAG9468937.1"/>
    <property type="molecule type" value="Genomic_DNA"/>
</dbReference>
<dbReference type="Proteomes" id="UP000770717">
    <property type="component" value="Unassembled WGS sequence"/>
</dbReference>
<evidence type="ECO:0000256" key="12">
    <source>
        <dbReference type="RuleBase" id="RU000688"/>
    </source>
</evidence>
<dbReference type="FunFam" id="1.20.1070.10:FF:000010">
    <property type="entry name" value="Olfactory receptor"/>
    <property type="match status" value="1"/>
</dbReference>
<organism evidence="15 16">
    <name type="scientific">Eleutherodactylus coqui</name>
    <name type="common">Puerto Rican coqui</name>
    <dbReference type="NCBI Taxonomy" id="57060"/>
    <lineage>
        <taxon>Eukaryota</taxon>
        <taxon>Metazoa</taxon>
        <taxon>Chordata</taxon>
        <taxon>Craniata</taxon>
        <taxon>Vertebrata</taxon>
        <taxon>Euteleostomi</taxon>
        <taxon>Amphibia</taxon>
        <taxon>Batrachia</taxon>
        <taxon>Anura</taxon>
        <taxon>Neobatrachia</taxon>
        <taxon>Hyloidea</taxon>
        <taxon>Eleutherodactylidae</taxon>
        <taxon>Eleutherodactylinae</taxon>
        <taxon>Eleutherodactylus</taxon>
        <taxon>Eleutherodactylus</taxon>
    </lineage>
</organism>
<dbReference type="GO" id="GO:0004930">
    <property type="term" value="F:G protein-coupled receptor activity"/>
    <property type="evidence" value="ECO:0007669"/>
    <property type="project" value="UniProtKB-KW"/>
</dbReference>
<evidence type="ECO:0000313" key="16">
    <source>
        <dbReference type="Proteomes" id="UP000770717"/>
    </source>
</evidence>
<keyword evidence="5 13" id="KW-0552">Olfaction</keyword>
<keyword evidence="10" id="KW-0325">Glycoprotein</keyword>
<comment type="similarity">
    <text evidence="12">Belongs to the G-protein coupled receptor 1 family.</text>
</comment>
<proteinExistence type="inferred from homology"/>
<keyword evidence="7 12" id="KW-0297">G-protein coupled receptor</keyword>
<evidence type="ECO:0000259" key="14">
    <source>
        <dbReference type="PROSITE" id="PS50262"/>
    </source>
</evidence>
<feature type="transmembrane region" description="Helical" evidence="13">
    <location>
        <begin position="60"/>
        <end position="82"/>
    </location>
</feature>
<keyword evidence="16" id="KW-1185">Reference proteome</keyword>
<keyword evidence="9 12" id="KW-0675">Receptor</keyword>
<evidence type="ECO:0000256" key="9">
    <source>
        <dbReference type="ARBA" id="ARBA00023170"/>
    </source>
</evidence>
<keyword evidence="6 13" id="KW-1133">Transmembrane helix</keyword>
<dbReference type="SMART" id="SM01381">
    <property type="entry name" value="7TM_GPCR_Srsx"/>
    <property type="match status" value="1"/>
</dbReference>
<feature type="domain" description="G-protein coupled receptors family 1 profile" evidence="14">
    <location>
        <begin position="41"/>
        <end position="289"/>
    </location>
</feature>
<evidence type="ECO:0000313" key="15">
    <source>
        <dbReference type="EMBL" id="KAG9468937.1"/>
    </source>
</evidence>
<dbReference type="PROSITE" id="PS50262">
    <property type="entry name" value="G_PROTEIN_RECEP_F1_2"/>
    <property type="match status" value="1"/>
</dbReference>
<name>A0A8J6JSD6_ELECQ</name>
<dbReference type="AlphaFoldDB" id="A0A8J6JSD6"/>
<feature type="transmembrane region" description="Helical" evidence="13">
    <location>
        <begin position="140"/>
        <end position="161"/>
    </location>
</feature>
<keyword evidence="4 12" id="KW-0812">Transmembrane</keyword>
<evidence type="ECO:0000256" key="1">
    <source>
        <dbReference type="ARBA" id="ARBA00004651"/>
    </source>
</evidence>
<keyword evidence="2 13" id="KW-1003">Cell membrane</keyword>
<dbReference type="GO" id="GO:0005886">
    <property type="term" value="C:plasma membrane"/>
    <property type="evidence" value="ECO:0007669"/>
    <property type="project" value="UniProtKB-SubCell"/>
</dbReference>
<evidence type="ECO:0000256" key="8">
    <source>
        <dbReference type="ARBA" id="ARBA00023136"/>
    </source>
</evidence>
<dbReference type="SUPFAM" id="SSF81321">
    <property type="entry name" value="Family A G protein-coupled receptor-like"/>
    <property type="match status" value="1"/>
</dbReference>
<reference evidence="15" key="1">
    <citation type="thesis" date="2020" institute="ProQuest LLC" country="789 East Eisenhower Parkway, Ann Arbor, MI, USA">
        <title>Comparative Genomics and Chromosome Evolution.</title>
        <authorList>
            <person name="Mudd A.B."/>
        </authorList>
    </citation>
    <scope>NUCLEOTIDE SEQUENCE</scope>
    <source>
        <strain evidence="15">HN-11 Male</strain>
        <tissue evidence="15">Kidney and liver</tissue>
    </source>
</reference>
<dbReference type="InterPro" id="IPR047132">
    <property type="entry name" value="Olfact_rcpt_6C-like"/>
</dbReference>
<keyword evidence="8 13" id="KW-0472">Membrane</keyword>
<dbReference type="InterPro" id="IPR000725">
    <property type="entry name" value="Olfact_rcpt"/>
</dbReference>
<feature type="transmembrane region" description="Helical" evidence="13">
    <location>
        <begin position="102"/>
        <end position="120"/>
    </location>
</feature>
<dbReference type="PRINTS" id="PR00237">
    <property type="entry name" value="GPCRRHODOPSN"/>
</dbReference>
<feature type="transmembrane region" description="Helical" evidence="13">
    <location>
        <begin position="272"/>
        <end position="291"/>
    </location>
</feature>
<evidence type="ECO:0000256" key="7">
    <source>
        <dbReference type="ARBA" id="ARBA00023040"/>
    </source>
</evidence>
<sequence>MEATNKTLVLEFMLKGFSGGAKLSIIVFVIIMFLFFIIVFGNTFLIIIICINHQLHLPMYYFLAALSLMEILTNFLVIPKVLTIIIAGQTGISKEVCFTQCFFYFFCTSSCFLFLGVMSFDRYVAICHPLRYCTIMRKKFCILLVFGCWASAICSILYPIVVLSRMQYCSPILDHLFCDSAALVRVSCTDATLIKVYGIFSAIFILIGPLTITIISYILIVFTVIRIPSDTGRQKTFSTCLAHLTMVAIVFGSAIFLEMRPPSYQSVEVNKVLILGTTMLAPLANPFVYTLRNKSVKDAIAVTLKRKKIFF</sequence>
<dbReference type="PANTHER" id="PTHR26454:SF18">
    <property type="entry name" value="OLFACTORY RECEPTOR 6C76"/>
    <property type="match status" value="1"/>
</dbReference>
<feature type="transmembrane region" description="Helical" evidence="13">
    <location>
        <begin position="199"/>
        <end position="225"/>
    </location>
</feature>
<evidence type="ECO:0000256" key="3">
    <source>
        <dbReference type="ARBA" id="ARBA00022606"/>
    </source>
</evidence>
<dbReference type="GO" id="GO:0004984">
    <property type="term" value="F:olfactory receptor activity"/>
    <property type="evidence" value="ECO:0007669"/>
    <property type="project" value="InterPro"/>
</dbReference>
<dbReference type="InterPro" id="IPR017452">
    <property type="entry name" value="GPCR_Rhodpsn_7TM"/>
</dbReference>
<evidence type="ECO:0000256" key="11">
    <source>
        <dbReference type="ARBA" id="ARBA00023224"/>
    </source>
</evidence>
<keyword evidence="3 13" id="KW-0716">Sensory transduction</keyword>
<dbReference type="InterPro" id="IPR000276">
    <property type="entry name" value="GPCR_Rhodpsn"/>
</dbReference>
<comment type="subcellular location">
    <subcellularLocation>
        <location evidence="1 13">Cell membrane</location>
        <topology evidence="1 13">Multi-pass membrane protein</topology>
    </subcellularLocation>
</comment>
<dbReference type="Pfam" id="PF13853">
    <property type="entry name" value="7tm_4"/>
    <property type="match status" value="1"/>
</dbReference>
<dbReference type="PANTHER" id="PTHR26454">
    <property type="entry name" value="OLFACTORY RECEPTOR"/>
    <property type="match status" value="1"/>
</dbReference>
<dbReference type="Gene3D" id="1.20.1070.10">
    <property type="entry name" value="Rhodopsin 7-helix transmembrane proteins"/>
    <property type="match status" value="1"/>
</dbReference>
<dbReference type="PROSITE" id="PS00237">
    <property type="entry name" value="G_PROTEIN_RECEP_F1_1"/>
    <property type="match status" value="1"/>
</dbReference>
<dbReference type="OrthoDB" id="10384797at2759"/>
<feature type="transmembrane region" description="Helical" evidence="13">
    <location>
        <begin position="237"/>
        <end position="257"/>
    </location>
</feature>
<protein>
    <recommendedName>
        <fullName evidence="13">Olfactory receptor</fullName>
    </recommendedName>
</protein>
<evidence type="ECO:0000256" key="4">
    <source>
        <dbReference type="ARBA" id="ARBA00022692"/>
    </source>
</evidence>
<evidence type="ECO:0000256" key="6">
    <source>
        <dbReference type="ARBA" id="ARBA00022989"/>
    </source>
</evidence>
<gene>
    <name evidence="15" type="ORF">GDO78_021618</name>
</gene>
<evidence type="ECO:0000256" key="13">
    <source>
        <dbReference type="RuleBase" id="RU363047"/>
    </source>
</evidence>
<comment type="caution">
    <text evidence="15">The sequence shown here is derived from an EMBL/GenBank/DDBJ whole genome shotgun (WGS) entry which is preliminary data.</text>
</comment>
<feature type="transmembrane region" description="Helical" evidence="13">
    <location>
        <begin position="23"/>
        <end position="48"/>
    </location>
</feature>